<accession>A0A1Y1JEZ8</accession>
<dbReference type="GeneID" id="39747804"/>
<dbReference type="OrthoDB" id="377340at2759"/>
<protein>
    <submittedName>
        <fullName evidence="3">Uncharacterized protein</fullName>
    </submittedName>
</protein>
<sequence>MNKWSLFYILHAIVTVLYKGVGVAVLKKSNTRESNFFITKFYNNKLSKAFHKNDYHFFRLVFIKLLIKSKFLKKNMNLDNVVRTLENIEFGINQKSDEVFMALYDEIRNISLDQYKEIYAKNEIDKEIEKDIEEETKKSEKNSKHKKNVLAVVPFSDEQVYNSSDSSNKAQILLDILYVSIVASYQQLNEAEKRNILRSLYENTINQWMSLNFLQKIMKYKLSFNKDSILLYISLERKTNTHFVKEEDISNIQNKLKHTLEEFILTLYPNNLGYQNYAFVVDKLTNLCMPKLRVIGYRTTKENKLWNLKNVSELENLERRDPGKTLSNNGNKKDENDPSWSSDDIPENFFHGDRNRNKIIVQILISNSQEGKNSIKDDSYDIQLSIENIYNILIDNFLYNENFTLSYEKPVFVMAKYIFGYDKNIQQKDEEKKYEDISLHIFLKIKGKVKFTFKHVQNFLFKYTKYFNSLYSIHFYGACIKLKNTDIIKVAGQFGEGIDNNLINNVILKMKPEETVAHIKLYSKKRQANNLDYVSTKEIKEELNKSTYFNVIYYLVDTMKEKPKPINCATCRHFKYHYIILLIAAIFPSLIIFSIFFLITYCRIRKYKNSKNTCSRRLSQIYPSLFYVKTASNGYRRLNKTNGKVILLKGTQPKSVLKNGFKNNTNGRRVRLTPHKVTIYS</sequence>
<feature type="transmembrane region" description="Helical" evidence="2">
    <location>
        <begin position="576"/>
        <end position="601"/>
    </location>
</feature>
<dbReference type="EMBL" id="BDQF01000010">
    <property type="protein sequence ID" value="GAW81086.1"/>
    <property type="molecule type" value="Genomic_DNA"/>
</dbReference>
<comment type="caution">
    <text evidence="3">The sequence shown here is derived from an EMBL/GenBank/DDBJ whole genome shotgun (WGS) entry which is preliminary data.</text>
</comment>
<dbReference type="AlphaFoldDB" id="A0A1Y1JEZ8"/>
<dbReference type="Proteomes" id="UP000195521">
    <property type="component" value="Unassembled WGS sequence"/>
</dbReference>
<reference evidence="4" key="1">
    <citation type="submission" date="2017-04" db="EMBL/GenBank/DDBJ databases">
        <title>Plasmodium gonderi genome.</title>
        <authorList>
            <person name="Arisue N."/>
            <person name="Honma H."/>
            <person name="Kawai S."/>
            <person name="Tougan T."/>
            <person name="Tanabe K."/>
            <person name="Horii T."/>
        </authorList>
    </citation>
    <scope>NUCLEOTIDE SEQUENCE [LARGE SCALE GENOMIC DNA]</scope>
    <source>
        <strain evidence="4">ATCC 30045</strain>
    </source>
</reference>
<keyword evidence="2" id="KW-0812">Transmembrane</keyword>
<keyword evidence="2" id="KW-0472">Membrane</keyword>
<feature type="region of interest" description="Disordered" evidence="1">
    <location>
        <begin position="319"/>
        <end position="346"/>
    </location>
</feature>
<keyword evidence="4" id="KW-1185">Reference proteome</keyword>
<name>A0A1Y1JEZ8_PLAGO</name>
<evidence type="ECO:0000313" key="4">
    <source>
        <dbReference type="Proteomes" id="UP000195521"/>
    </source>
</evidence>
<evidence type="ECO:0000256" key="1">
    <source>
        <dbReference type="SAM" id="MobiDB-lite"/>
    </source>
</evidence>
<dbReference type="RefSeq" id="XP_028543675.1">
    <property type="nucleotide sequence ID" value="XM_028687874.1"/>
</dbReference>
<proteinExistence type="predicted"/>
<keyword evidence="2" id="KW-1133">Transmembrane helix</keyword>
<gene>
    <name evidence="3" type="ORF">PGO_092860</name>
</gene>
<evidence type="ECO:0000256" key="2">
    <source>
        <dbReference type="SAM" id="Phobius"/>
    </source>
</evidence>
<organism evidence="3 4">
    <name type="scientific">Plasmodium gonderi</name>
    <dbReference type="NCBI Taxonomy" id="77519"/>
    <lineage>
        <taxon>Eukaryota</taxon>
        <taxon>Sar</taxon>
        <taxon>Alveolata</taxon>
        <taxon>Apicomplexa</taxon>
        <taxon>Aconoidasida</taxon>
        <taxon>Haemosporida</taxon>
        <taxon>Plasmodiidae</taxon>
        <taxon>Plasmodium</taxon>
        <taxon>Plasmodium (Plasmodium)</taxon>
    </lineage>
</organism>
<evidence type="ECO:0000313" key="3">
    <source>
        <dbReference type="EMBL" id="GAW81086.1"/>
    </source>
</evidence>
<dbReference type="OMA" id="RHFKYHY"/>